<dbReference type="PANTHER" id="PTHR34970:SF3">
    <property type="entry name" value="OS05G0535700 PROTEIN"/>
    <property type="match status" value="1"/>
</dbReference>
<name>B6U440_MAIZE</name>
<dbReference type="AlphaFoldDB" id="B6U440"/>
<dbReference type="PANTHER" id="PTHR34970">
    <property type="entry name" value="ABC TRANSPORTER A FAMILY PROTEIN"/>
    <property type="match status" value="1"/>
</dbReference>
<accession>B6U440</accession>
<dbReference type="EMBL" id="EU972005">
    <property type="protein sequence ID" value="ACG44123.1"/>
    <property type="molecule type" value="mRNA"/>
</dbReference>
<evidence type="ECO:0000313" key="1">
    <source>
        <dbReference type="EMBL" id="ACG44123.1"/>
    </source>
</evidence>
<dbReference type="HOGENOM" id="CLU_1789736_0_0_1"/>
<reference evidence="1" key="1">
    <citation type="journal article" date="2009" name="Plant Mol. Biol.">
        <title>Insights into corn genes derived from large-scale cDNA sequencing.</title>
        <authorList>
            <person name="Alexandrov N.N."/>
            <person name="Brover V.V."/>
            <person name="Freidin S."/>
            <person name="Troukhan M.E."/>
            <person name="Tatarinova T.V."/>
            <person name="Zhang H."/>
            <person name="Swaller T.J."/>
            <person name="Lu Y.P."/>
            <person name="Bouck J."/>
            <person name="Flavell R.B."/>
            <person name="Feldmann K.A."/>
        </authorList>
    </citation>
    <scope>NUCLEOTIDE SEQUENCE</scope>
</reference>
<protein>
    <submittedName>
        <fullName evidence="1">Uncharacterized protein</fullName>
    </submittedName>
</protein>
<organism evidence="1">
    <name type="scientific">Zea mays</name>
    <name type="common">Maize</name>
    <dbReference type="NCBI Taxonomy" id="4577"/>
    <lineage>
        <taxon>Eukaryota</taxon>
        <taxon>Viridiplantae</taxon>
        <taxon>Streptophyta</taxon>
        <taxon>Embryophyta</taxon>
        <taxon>Tracheophyta</taxon>
        <taxon>Spermatophyta</taxon>
        <taxon>Magnoliopsida</taxon>
        <taxon>Liliopsida</taxon>
        <taxon>Poales</taxon>
        <taxon>Poaceae</taxon>
        <taxon>PACMAD clade</taxon>
        <taxon>Panicoideae</taxon>
        <taxon>Andropogonodae</taxon>
        <taxon>Andropogoneae</taxon>
        <taxon>Tripsacinae</taxon>
        <taxon>Zea</taxon>
    </lineage>
</organism>
<sequence length="145" mass="15612">MGFMLRVRLASFFVGAAAAAAGGGYFLYKDYKLANDSLALKVRTPPLFLLASHQILDCCARIATGALGGGDSEAVMLEAHRHVACGMGGSRVNPRQEGVPLSFSPGRHATHILFDDPMTVVWFGFTKNTSFGRLMQGWVAFLSIM</sequence>
<proteinExistence type="evidence at transcript level"/>